<evidence type="ECO:0000313" key="9">
    <source>
        <dbReference type="Proteomes" id="UP000837857"/>
    </source>
</evidence>
<dbReference type="InterPro" id="IPR000757">
    <property type="entry name" value="Beta-glucanase-like"/>
</dbReference>
<evidence type="ECO:0000313" key="8">
    <source>
        <dbReference type="EMBL" id="CAH2039313.1"/>
    </source>
</evidence>
<feature type="domain" description="CBM39" evidence="7">
    <location>
        <begin position="11"/>
        <end position="111"/>
    </location>
</feature>
<evidence type="ECO:0000256" key="5">
    <source>
        <dbReference type="ARBA" id="ARBA00023180"/>
    </source>
</evidence>
<dbReference type="Gene3D" id="2.60.40.2140">
    <property type="entry name" value="Beta-1,3-glucan-recognition protein, N-terminal domain"/>
    <property type="match status" value="1"/>
</dbReference>
<evidence type="ECO:0000256" key="3">
    <source>
        <dbReference type="ARBA" id="ARBA00022729"/>
    </source>
</evidence>
<evidence type="ECO:0000256" key="2">
    <source>
        <dbReference type="ARBA" id="ARBA00022588"/>
    </source>
</evidence>
<dbReference type="PROSITE" id="PS51969">
    <property type="entry name" value="CBM39"/>
    <property type="match status" value="1"/>
</dbReference>
<dbReference type="PANTHER" id="PTHR10963:SF60">
    <property type="entry name" value="GRAM-NEGATIVE BACTERIA-BINDING PROTEIN 1-RELATED"/>
    <property type="match status" value="1"/>
</dbReference>
<dbReference type="Pfam" id="PF15886">
    <property type="entry name" value="CBM39"/>
    <property type="match status" value="1"/>
</dbReference>
<evidence type="ECO:0000259" key="6">
    <source>
        <dbReference type="PROSITE" id="PS51762"/>
    </source>
</evidence>
<comment type="similarity">
    <text evidence="1">Belongs to the insect beta-1,3-glucan binding protein family.</text>
</comment>
<keyword evidence="3" id="KW-0732">Signal</keyword>
<dbReference type="Proteomes" id="UP000837857">
    <property type="component" value="Chromosome 11"/>
</dbReference>
<dbReference type="PANTHER" id="PTHR10963">
    <property type="entry name" value="GLYCOSYL HYDROLASE-RELATED"/>
    <property type="match status" value="1"/>
</dbReference>
<feature type="domain" description="GH16" evidence="6">
    <location>
        <begin position="110"/>
        <end position="465"/>
    </location>
</feature>
<name>A0ABN8HPA1_9NEOP</name>
<dbReference type="EMBL" id="OW152823">
    <property type="protein sequence ID" value="CAH2039313.1"/>
    <property type="molecule type" value="Genomic_DNA"/>
</dbReference>
<dbReference type="Gene3D" id="2.60.120.200">
    <property type="match status" value="1"/>
</dbReference>
<dbReference type="InterPro" id="IPR050546">
    <property type="entry name" value="Glycosyl_Hydrlase_16"/>
</dbReference>
<proteinExistence type="inferred from homology"/>
<feature type="non-terminal residue" evidence="8">
    <location>
        <position position="1"/>
    </location>
</feature>
<dbReference type="Pfam" id="PF00722">
    <property type="entry name" value="Glyco_hydro_16"/>
    <property type="match status" value="1"/>
</dbReference>
<sequence length="465" mass="52245">MSQIVSSQDDFKVPDVTIQALKPRGFRAFIEDAPNISLFAFQGRINKAIGQDDIGEISAEVTTAKDGRWIYEDPNLQLKVGDTINYYVFIVHNRKGYVKDKLTFTVGELVEDKGLPQKGTTDCRPSITLLRVGTACAGQTVFEENFNSLREDVWQIEQYVPDQPEYPFVSYQRPPIAQTVTVDNGNLRIEPQLQQEQPGFSNESMYSGSLNLFSGCTRTAESCTISAWGASILPPVVSGRITSKTFAFTYGTVELRAKLPEGDWLYPEILLESVLKKYGTLNYASGVIRVAGALGNRQLRLGPTDYGNKILYGGPIMDLRCKDVLMGRKELFNGRVWSEDFHIYTMRWTPDRLTFMVDGEEWLRVDPAASGLQGRFDSRCEIPRPLLSLGSQMAPFDDHFQLTFGVAAGGITEFKDNVVSGDGTPKPWSNRNRKASLNFWKDLSVWRPTWREPALVIDYVKVKAL</sequence>
<dbReference type="InterPro" id="IPR043030">
    <property type="entry name" value="BGBP_N_sf"/>
</dbReference>
<evidence type="ECO:0008006" key="10">
    <source>
        <dbReference type="Google" id="ProtNLM"/>
    </source>
</evidence>
<keyword evidence="2" id="KW-0399">Innate immunity</keyword>
<dbReference type="InterPro" id="IPR013320">
    <property type="entry name" value="ConA-like_dom_sf"/>
</dbReference>
<evidence type="ECO:0000256" key="1">
    <source>
        <dbReference type="ARBA" id="ARBA00008781"/>
    </source>
</evidence>
<reference evidence="8" key="1">
    <citation type="submission" date="2022-03" db="EMBL/GenBank/DDBJ databases">
        <authorList>
            <person name="Martin H S."/>
        </authorList>
    </citation>
    <scope>NUCLEOTIDE SEQUENCE</scope>
</reference>
<keyword evidence="9" id="KW-1185">Reference proteome</keyword>
<dbReference type="PROSITE" id="PS51762">
    <property type="entry name" value="GH16_2"/>
    <property type="match status" value="1"/>
</dbReference>
<evidence type="ECO:0000256" key="4">
    <source>
        <dbReference type="ARBA" id="ARBA00022859"/>
    </source>
</evidence>
<organism evidence="8 9">
    <name type="scientific">Iphiclides podalirius</name>
    <name type="common">scarce swallowtail</name>
    <dbReference type="NCBI Taxonomy" id="110791"/>
    <lineage>
        <taxon>Eukaryota</taxon>
        <taxon>Metazoa</taxon>
        <taxon>Ecdysozoa</taxon>
        <taxon>Arthropoda</taxon>
        <taxon>Hexapoda</taxon>
        <taxon>Insecta</taxon>
        <taxon>Pterygota</taxon>
        <taxon>Neoptera</taxon>
        <taxon>Endopterygota</taxon>
        <taxon>Lepidoptera</taxon>
        <taxon>Glossata</taxon>
        <taxon>Ditrysia</taxon>
        <taxon>Papilionoidea</taxon>
        <taxon>Papilionidae</taxon>
        <taxon>Papilioninae</taxon>
        <taxon>Iphiclides</taxon>
    </lineage>
</organism>
<accession>A0ABN8HPA1</accession>
<dbReference type="CDD" id="cd02179">
    <property type="entry name" value="GH16_beta_GRP"/>
    <property type="match status" value="1"/>
</dbReference>
<gene>
    <name evidence="8" type="ORF">IPOD504_LOCUS1606</name>
</gene>
<evidence type="ECO:0000259" key="7">
    <source>
        <dbReference type="PROSITE" id="PS51969"/>
    </source>
</evidence>
<protein>
    <recommendedName>
        <fullName evidence="10">Beta-1,3-glucan-binding protein</fullName>
    </recommendedName>
</protein>
<keyword evidence="4" id="KW-0391">Immunity</keyword>
<dbReference type="InterPro" id="IPR035806">
    <property type="entry name" value="GH16_GRP_C"/>
</dbReference>
<keyword evidence="5" id="KW-0325">Glycoprotein</keyword>
<dbReference type="SUPFAM" id="SSF49899">
    <property type="entry name" value="Concanavalin A-like lectins/glucanases"/>
    <property type="match status" value="1"/>
</dbReference>
<dbReference type="InterPro" id="IPR031756">
    <property type="entry name" value="BGBP_N"/>
</dbReference>